<dbReference type="GO" id="GO:0015074">
    <property type="term" value="P:DNA integration"/>
    <property type="evidence" value="ECO:0007669"/>
    <property type="project" value="UniProtKB-KW"/>
</dbReference>
<dbReference type="GO" id="GO:0003677">
    <property type="term" value="F:DNA binding"/>
    <property type="evidence" value="ECO:0007669"/>
    <property type="project" value="UniProtKB-KW"/>
</dbReference>
<dbReference type="SUPFAM" id="SSF56349">
    <property type="entry name" value="DNA breaking-rejoining enzymes"/>
    <property type="match status" value="1"/>
</dbReference>
<dbReference type="InterPro" id="IPR022000">
    <property type="entry name" value="Min27-like_integrase_DNA_bind"/>
</dbReference>
<feature type="domain" description="Tyr recombinase" evidence="4">
    <location>
        <begin position="179"/>
        <end position="383"/>
    </location>
</feature>
<evidence type="ECO:0000259" key="4">
    <source>
        <dbReference type="PROSITE" id="PS51898"/>
    </source>
</evidence>
<dbReference type="InterPro" id="IPR013762">
    <property type="entry name" value="Integrase-like_cat_sf"/>
</dbReference>
<dbReference type="EMBL" id="UGQA01000001">
    <property type="protein sequence ID" value="STY95090.1"/>
    <property type="molecule type" value="Genomic_DNA"/>
</dbReference>
<dbReference type="InterPro" id="IPR004107">
    <property type="entry name" value="Integrase_SAM-like_N"/>
</dbReference>
<dbReference type="Gene3D" id="1.10.443.10">
    <property type="entry name" value="Intergrase catalytic core"/>
    <property type="match status" value="1"/>
</dbReference>
<evidence type="ECO:0000256" key="3">
    <source>
        <dbReference type="ARBA" id="ARBA00023172"/>
    </source>
</evidence>
<keyword evidence="1" id="KW-0229">DNA integration</keyword>
<dbReference type="InterPro" id="IPR011010">
    <property type="entry name" value="DNA_brk_join_enz"/>
</dbReference>
<dbReference type="Pfam" id="PF12167">
    <property type="entry name" value="Arm-DNA-bind_2"/>
    <property type="match status" value="1"/>
</dbReference>
<evidence type="ECO:0000313" key="6">
    <source>
        <dbReference type="Proteomes" id="UP000255193"/>
    </source>
</evidence>
<evidence type="ECO:0000313" key="5">
    <source>
        <dbReference type="EMBL" id="STY95090.1"/>
    </source>
</evidence>
<dbReference type="Proteomes" id="UP000255193">
    <property type="component" value="Unassembled WGS sequence"/>
</dbReference>
<sequence length="392" mass="46103">MHTTNISAGIDKLKTCIRIWWKIDGKRHRETLHNTPPTPENLKTAQATADMIAQQLRMGIFDRNQVFPNSPKRPQAYFDYYIRVWETTESATIAPSSWRTYKNKMQNHIEPYWGKKQIAKITTEQVEHWVYKILIKKLAVKTIKDLLMIFRAIWSYWARHERNPKDPTQYIKLSDKDSDDINPYNRREIDTIINTETDPALKNLWTVMLWSGLSTHELIPLAVEDLDLANGYLYVKRGYVDNTHKATKNRRRRRQIELLPNVVAALQSQCQLVQHHKPDRINVLQRDNISYSQQSVTWLWYNPDTKTHYTYKRLETLWKRHLAACRVTYRPLNNGRHTYASQVLSTGAVTAEWLANQLGHADTSMIHKHYGKFIPQDAKHIIHKLDNALNQS</sequence>
<dbReference type="RefSeq" id="WP_067056257.1">
    <property type="nucleotide sequence ID" value="NZ_MXAO01000048.1"/>
</dbReference>
<keyword evidence="3" id="KW-0233">DNA recombination</keyword>
<dbReference type="InterPro" id="IPR002104">
    <property type="entry name" value="Integrase_catalytic"/>
</dbReference>
<reference evidence="5 6" key="1">
    <citation type="submission" date="2018-06" db="EMBL/GenBank/DDBJ databases">
        <authorList>
            <consortium name="Pathogen Informatics"/>
            <person name="Doyle S."/>
        </authorList>
    </citation>
    <scope>NUCLEOTIDE SEQUENCE [LARGE SCALE GENOMIC DNA]</scope>
    <source>
        <strain evidence="5 6">NCTC11091</strain>
    </source>
</reference>
<dbReference type="InterPro" id="IPR010998">
    <property type="entry name" value="Integrase_recombinase_N"/>
</dbReference>
<organism evidence="5 6">
    <name type="scientific">Faucicola atlantae</name>
    <dbReference type="NCBI Taxonomy" id="34059"/>
    <lineage>
        <taxon>Bacteria</taxon>
        <taxon>Pseudomonadati</taxon>
        <taxon>Pseudomonadota</taxon>
        <taxon>Gammaproteobacteria</taxon>
        <taxon>Moraxellales</taxon>
        <taxon>Moraxellaceae</taxon>
        <taxon>Faucicola</taxon>
    </lineage>
</organism>
<dbReference type="AlphaFoldDB" id="A0A378Q2Q6"/>
<keyword evidence="2" id="KW-0238">DNA-binding</keyword>
<name>A0A378Q2Q6_9GAMM</name>
<gene>
    <name evidence="5" type="ORF">NCTC11091_00876</name>
</gene>
<dbReference type="GO" id="GO:0006310">
    <property type="term" value="P:DNA recombination"/>
    <property type="evidence" value="ECO:0007669"/>
    <property type="project" value="UniProtKB-KW"/>
</dbReference>
<evidence type="ECO:0000256" key="1">
    <source>
        <dbReference type="ARBA" id="ARBA00022908"/>
    </source>
</evidence>
<dbReference type="Pfam" id="PF14659">
    <property type="entry name" value="Phage_int_SAM_3"/>
    <property type="match status" value="1"/>
</dbReference>
<proteinExistence type="predicted"/>
<accession>A0A378Q2Q6</accession>
<dbReference type="PROSITE" id="PS51898">
    <property type="entry name" value="TYR_RECOMBINASE"/>
    <property type="match status" value="1"/>
</dbReference>
<protein>
    <submittedName>
        <fullName evidence="5">Site-specific recombinase XerD</fullName>
    </submittedName>
</protein>
<evidence type="ECO:0000256" key="2">
    <source>
        <dbReference type="ARBA" id="ARBA00023125"/>
    </source>
</evidence>
<dbReference type="Gene3D" id="1.10.150.130">
    <property type="match status" value="1"/>
</dbReference>